<dbReference type="InterPro" id="IPR039910">
    <property type="entry name" value="D15-like"/>
</dbReference>
<evidence type="ECO:0000313" key="7">
    <source>
        <dbReference type="EMBL" id="MDR6966933.1"/>
    </source>
</evidence>
<evidence type="ECO:0000259" key="6">
    <source>
        <dbReference type="Pfam" id="PF01103"/>
    </source>
</evidence>
<dbReference type="Gene3D" id="3.10.20.310">
    <property type="entry name" value="membrane protein fhac"/>
    <property type="match status" value="1"/>
</dbReference>
<proteinExistence type="predicted"/>
<organism evidence="7 8">
    <name type="scientific">Flavobacterium arsenatis</name>
    <dbReference type="NCBI Taxonomy" id="1484332"/>
    <lineage>
        <taxon>Bacteria</taxon>
        <taxon>Pseudomonadati</taxon>
        <taxon>Bacteroidota</taxon>
        <taxon>Flavobacteriia</taxon>
        <taxon>Flavobacteriales</taxon>
        <taxon>Flavobacteriaceae</taxon>
        <taxon>Flavobacterium</taxon>
    </lineage>
</organism>
<dbReference type="Gene3D" id="2.40.160.50">
    <property type="entry name" value="membrane protein fhac: a member of the omp85/tpsb transporter family"/>
    <property type="match status" value="1"/>
</dbReference>
<evidence type="ECO:0000256" key="5">
    <source>
        <dbReference type="ARBA" id="ARBA00023237"/>
    </source>
</evidence>
<comment type="caution">
    <text evidence="7">The sequence shown here is derived from an EMBL/GenBank/DDBJ whole genome shotgun (WGS) entry which is preliminary data.</text>
</comment>
<accession>A0ABU1TM32</accession>
<dbReference type="PROSITE" id="PS51257">
    <property type="entry name" value="PROKAR_LIPOPROTEIN"/>
    <property type="match status" value="1"/>
</dbReference>
<comment type="subcellular location">
    <subcellularLocation>
        <location evidence="1">Membrane</location>
    </subcellularLocation>
</comment>
<dbReference type="PANTHER" id="PTHR12815">
    <property type="entry name" value="SORTING AND ASSEMBLY MACHINERY SAMM50 PROTEIN FAMILY MEMBER"/>
    <property type="match status" value="1"/>
</dbReference>
<protein>
    <submittedName>
        <fullName evidence="7">Outer membrane protein assembly factor BamA</fullName>
    </submittedName>
</protein>
<dbReference type="PANTHER" id="PTHR12815:SF47">
    <property type="entry name" value="TRANSLOCATION AND ASSEMBLY MODULE SUBUNIT TAMA"/>
    <property type="match status" value="1"/>
</dbReference>
<name>A0ABU1TM32_9FLAO</name>
<keyword evidence="2" id="KW-0812">Transmembrane</keyword>
<dbReference type="Proteomes" id="UP001255185">
    <property type="component" value="Unassembled WGS sequence"/>
</dbReference>
<reference evidence="7 8" key="1">
    <citation type="submission" date="2023-07" db="EMBL/GenBank/DDBJ databases">
        <title>Sorghum-associated microbial communities from plants grown in Nebraska, USA.</title>
        <authorList>
            <person name="Schachtman D."/>
        </authorList>
    </citation>
    <scope>NUCLEOTIDE SEQUENCE [LARGE SCALE GENOMIC DNA]</scope>
    <source>
        <strain evidence="7 8">3773</strain>
    </source>
</reference>
<sequence>MRKTVAKISLFILIGIIISACDAVKRVPEGKYLLKKNNITIDGEKEKGDNISSLLYQQPNSTILGYPFRLNLYNIAKKNPDSSYKAMFLDNPKKFERQSRLLSAKQVQRKGKSFFYSGIHSFLKKTGEAPVIVDSNRTDKSLIRIKSHYFNNGYFNAKASYTVDTLSKKRAKINYSIARGELHRIDSLTTKIASPALDSLYEKTKNLSALKTGDIFKSENFDLERERITTNFRNNGAFYFQQSNITFDIDTVDTGDKTNVKMIIDDQVLREGDSTVTRPFKLYNVSEVNIYTDTPLNKSAAKVTDSVTYKGFNLYSYKKLKYRPKAITDAVFIAPDTKYSDIRTSVTSRYLSNLKVFNSPAIQYKLDPNDSLNNSLIANIYLTPRKKFSFGASLDFTHSNIQDFGISATTSVTIRNVFNGAETLDVALRGNIGSSRDFANPNNLFFNVSEYGIDTKLSFPRILMPFNTEKIIPKSTIPSTSISMGFAKQQNIGLDKENFTGAMTYNWSPRKGTIRHENRFDLFNVQYVNNINVGNYFNVYKSSYNALNNLAQTYNTNPENVNPENGELTIPVGADQFIADVLNNNTTLNPGDPEYKTVNTISERKNRLSENNFILASSYTFSKTTKTSLTDNTFYVFKTKVESAGNMLSLFGQAAKTIDDQNNSKAIFGLAYSQYIKTELEYVKHWDLKREKVFAIRTFFGIAIPYGNSTNIPFSRSYFAGGSNDIRAWQPYSLGPGSSGAINDFNEANLKITTSAELRFKIINSLKGALFVDAGNIWNVLDDVEDEPSVFEGISSLEDIAVGSGFGFRYDLSFFVIRLDLAFKTYIPSDDASKKWFRDYNFGNSVLNIGINYPF</sequence>
<keyword evidence="5" id="KW-0998">Cell outer membrane</keyword>
<keyword evidence="8" id="KW-1185">Reference proteome</keyword>
<dbReference type="RefSeq" id="WP_310024829.1">
    <property type="nucleotide sequence ID" value="NZ_JAVDVI010000003.1"/>
</dbReference>
<keyword evidence="4" id="KW-0472">Membrane</keyword>
<dbReference type="EMBL" id="JAVDVI010000003">
    <property type="protein sequence ID" value="MDR6966933.1"/>
    <property type="molecule type" value="Genomic_DNA"/>
</dbReference>
<evidence type="ECO:0000256" key="1">
    <source>
        <dbReference type="ARBA" id="ARBA00004370"/>
    </source>
</evidence>
<gene>
    <name evidence="7" type="ORF">J2X31_000933</name>
</gene>
<evidence type="ECO:0000313" key="8">
    <source>
        <dbReference type="Proteomes" id="UP001255185"/>
    </source>
</evidence>
<evidence type="ECO:0000256" key="4">
    <source>
        <dbReference type="ARBA" id="ARBA00023136"/>
    </source>
</evidence>
<dbReference type="Pfam" id="PF01103">
    <property type="entry name" value="Omp85"/>
    <property type="match status" value="1"/>
</dbReference>
<evidence type="ECO:0000256" key="3">
    <source>
        <dbReference type="ARBA" id="ARBA00022729"/>
    </source>
</evidence>
<dbReference type="InterPro" id="IPR000184">
    <property type="entry name" value="Bac_surfAg_D15"/>
</dbReference>
<feature type="domain" description="Bacterial surface antigen (D15)" evidence="6">
    <location>
        <begin position="607"/>
        <end position="832"/>
    </location>
</feature>
<keyword evidence="3" id="KW-0732">Signal</keyword>
<evidence type="ECO:0000256" key="2">
    <source>
        <dbReference type="ARBA" id="ARBA00022692"/>
    </source>
</evidence>